<dbReference type="GO" id="GO:0005524">
    <property type="term" value="F:ATP binding"/>
    <property type="evidence" value="ECO:0007669"/>
    <property type="project" value="UniProtKB-KW"/>
</dbReference>
<keyword evidence="3" id="KW-0547">Nucleotide-binding</keyword>
<dbReference type="InterPro" id="IPR017871">
    <property type="entry name" value="ABC_transporter-like_CS"/>
</dbReference>
<dbReference type="PROSITE" id="PS50893">
    <property type="entry name" value="ABC_TRANSPORTER_2"/>
    <property type="match status" value="1"/>
</dbReference>
<accession>A0ABZ3C9V4</accession>
<dbReference type="InterPro" id="IPR003593">
    <property type="entry name" value="AAA+_ATPase"/>
</dbReference>
<evidence type="ECO:0000256" key="5">
    <source>
        <dbReference type="ARBA" id="ARBA00022989"/>
    </source>
</evidence>
<keyword evidence="2 7" id="KW-0812">Transmembrane</keyword>
<dbReference type="RefSeq" id="WP_342372571.1">
    <property type="nucleotide sequence ID" value="NZ_CP115965.1"/>
</dbReference>
<dbReference type="InterPro" id="IPR027417">
    <property type="entry name" value="P-loop_NTPase"/>
</dbReference>
<evidence type="ECO:0000256" key="7">
    <source>
        <dbReference type="SAM" id="Phobius"/>
    </source>
</evidence>
<keyword evidence="4 10" id="KW-0067">ATP-binding</keyword>
<dbReference type="InterPro" id="IPR039421">
    <property type="entry name" value="Type_1_exporter"/>
</dbReference>
<dbReference type="PANTHER" id="PTHR43394">
    <property type="entry name" value="ATP-DEPENDENT PERMEASE MDL1, MITOCHONDRIAL"/>
    <property type="match status" value="1"/>
</dbReference>
<dbReference type="PANTHER" id="PTHR43394:SF1">
    <property type="entry name" value="ATP-BINDING CASSETTE SUB-FAMILY B MEMBER 10, MITOCHONDRIAL"/>
    <property type="match status" value="1"/>
</dbReference>
<evidence type="ECO:0000256" key="4">
    <source>
        <dbReference type="ARBA" id="ARBA00022840"/>
    </source>
</evidence>
<dbReference type="EMBL" id="CP115965">
    <property type="protein sequence ID" value="WZW98552.1"/>
    <property type="molecule type" value="Genomic_DNA"/>
</dbReference>
<dbReference type="PROSITE" id="PS50929">
    <property type="entry name" value="ABC_TM1F"/>
    <property type="match status" value="1"/>
</dbReference>
<dbReference type="Proteomes" id="UP001434337">
    <property type="component" value="Chromosome"/>
</dbReference>
<keyword evidence="6 7" id="KW-0472">Membrane</keyword>
<keyword evidence="11" id="KW-1185">Reference proteome</keyword>
<evidence type="ECO:0000259" key="9">
    <source>
        <dbReference type="PROSITE" id="PS50929"/>
    </source>
</evidence>
<gene>
    <name evidence="10" type="ORF">PCC79_16975</name>
</gene>
<evidence type="ECO:0000313" key="11">
    <source>
        <dbReference type="Proteomes" id="UP001434337"/>
    </source>
</evidence>
<feature type="transmembrane region" description="Helical" evidence="7">
    <location>
        <begin position="122"/>
        <end position="144"/>
    </location>
</feature>
<feature type="domain" description="ABC transmembrane type-1" evidence="9">
    <location>
        <begin position="16"/>
        <end position="295"/>
    </location>
</feature>
<dbReference type="SUPFAM" id="SSF90123">
    <property type="entry name" value="ABC transporter transmembrane region"/>
    <property type="match status" value="1"/>
</dbReference>
<evidence type="ECO:0000313" key="10">
    <source>
        <dbReference type="EMBL" id="WZW98552.1"/>
    </source>
</evidence>
<proteinExistence type="predicted"/>
<dbReference type="PROSITE" id="PS00211">
    <property type="entry name" value="ABC_TRANSPORTER_1"/>
    <property type="match status" value="1"/>
</dbReference>
<evidence type="ECO:0000256" key="2">
    <source>
        <dbReference type="ARBA" id="ARBA00022692"/>
    </source>
</evidence>
<organism evidence="10 11">
    <name type="scientific">Propioniciclava soli</name>
    <dbReference type="NCBI Taxonomy" id="2775081"/>
    <lineage>
        <taxon>Bacteria</taxon>
        <taxon>Bacillati</taxon>
        <taxon>Actinomycetota</taxon>
        <taxon>Actinomycetes</taxon>
        <taxon>Propionibacteriales</taxon>
        <taxon>Propionibacteriaceae</taxon>
        <taxon>Propioniciclava</taxon>
    </lineage>
</organism>
<evidence type="ECO:0000256" key="1">
    <source>
        <dbReference type="ARBA" id="ARBA00004651"/>
    </source>
</evidence>
<dbReference type="SUPFAM" id="SSF52540">
    <property type="entry name" value="P-loop containing nucleoside triphosphate hydrolases"/>
    <property type="match status" value="1"/>
</dbReference>
<sequence length="572" mass="58511">MKLIVGQIKQQAVLLAIALLVQLGALGVSLYQPVVVQELFASVLAGALPAGALAQLGSLLGVSTALSAVGAYLSGRAGEDCVADLRRGVARRLVHLRLDVTERGGVGDLVARATADVPVARVGVVGAPLNAILGLAGLVGAVAMMAFTSVLLTTVVGLALAFVGLAIALLSRRVRTAMVVVQAGAGQLASRLDRTVSGARVMKANTAEDSEVQALDGIVRTLRSGGLAVVRAQAALSAVGSAGFAAPFLVVLVTGVVLMDAGQLTPPQLVGVLMYVFLLFGPVQQLTGAAASFGQALPAAERILELAELEGEPGAGSQCSPDGTAGDTLVFGDVTFSYPGASVPTLVGLTCEFGPRGVHVIVGPSGAGKSTLLGLATRFRDATTGHIRLGDQDVRGLTPADVRKKVGLVDQESFVLEGGVAECLRYGSPGATEGDLWAALDHVHLGATVRARPGQLDAPVGLRGLGLSGGERQRLAIARALLREPSILVLDEAGSGLDAEGERLLNLILQEQGRLRTVIVVAHRLSTAVAADRVYLLAGGRLQAAGHHDDMMRISSQYAAMVSTQRAGLFAA</sequence>
<dbReference type="InterPro" id="IPR011527">
    <property type="entry name" value="ABC1_TM_dom"/>
</dbReference>
<reference evidence="10 11" key="1">
    <citation type="journal article" date="2023" name="Environ Microbiome">
        <title>A coral-associated actinobacterium mitigates coral bleaching under heat stress.</title>
        <authorList>
            <person name="Li J."/>
            <person name="Zou Y."/>
            <person name="Li Q."/>
            <person name="Zhang J."/>
            <person name="Bourne D.G."/>
            <person name="Lyu Y."/>
            <person name="Liu C."/>
            <person name="Zhang S."/>
        </authorList>
    </citation>
    <scope>NUCLEOTIDE SEQUENCE [LARGE SCALE GENOMIC DNA]</scope>
    <source>
        <strain evidence="10 11">SCSIO 13291</strain>
    </source>
</reference>
<feature type="transmembrane region" description="Helical" evidence="7">
    <location>
        <begin position="52"/>
        <end position="73"/>
    </location>
</feature>
<evidence type="ECO:0000256" key="6">
    <source>
        <dbReference type="ARBA" id="ARBA00023136"/>
    </source>
</evidence>
<dbReference type="Pfam" id="PF00664">
    <property type="entry name" value="ABC_membrane"/>
    <property type="match status" value="1"/>
</dbReference>
<dbReference type="Pfam" id="PF00005">
    <property type="entry name" value="ABC_tran"/>
    <property type="match status" value="1"/>
</dbReference>
<feature type="transmembrane region" description="Helical" evidence="7">
    <location>
        <begin position="150"/>
        <end position="170"/>
    </location>
</feature>
<comment type="subcellular location">
    <subcellularLocation>
        <location evidence="1">Cell membrane</location>
        <topology evidence="1">Multi-pass membrane protein</topology>
    </subcellularLocation>
</comment>
<protein>
    <submittedName>
        <fullName evidence="10">ABC transporter ATP-binding protein</fullName>
    </submittedName>
</protein>
<dbReference type="SMART" id="SM00382">
    <property type="entry name" value="AAA"/>
    <property type="match status" value="1"/>
</dbReference>
<feature type="transmembrane region" description="Helical" evidence="7">
    <location>
        <begin position="264"/>
        <end position="283"/>
    </location>
</feature>
<feature type="domain" description="ABC transporter" evidence="8">
    <location>
        <begin position="329"/>
        <end position="564"/>
    </location>
</feature>
<name>A0ABZ3C9V4_9ACTN</name>
<feature type="transmembrane region" description="Helical" evidence="7">
    <location>
        <begin position="234"/>
        <end position="258"/>
    </location>
</feature>
<evidence type="ECO:0000259" key="8">
    <source>
        <dbReference type="PROSITE" id="PS50893"/>
    </source>
</evidence>
<dbReference type="InterPro" id="IPR003439">
    <property type="entry name" value="ABC_transporter-like_ATP-bd"/>
</dbReference>
<dbReference type="Gene3D" id="3.40.50.300">
    <property type="entry name" value="P-loop containing nucleotide triphosphate hydrolases"/>
    <property type="match status" value="1"/>
</dbReference>
<evidence type="ECO:0000256" key="3">
    <source>
        <dbReference type="ARBA" id="ARBA00022741"/>
    </source>
</evidence>
<dbReference type="InterPro" id="IPR036640">
    <property type="entry name" value="ABC1_TM_sf"/>
</dbReference>
<feature type="transmembrane region" description="Helical" evidence="7">
    <location>
        <begin position="12"/>
        <end position="32"/>
    </location>
</feature>
<keyword evidence="5 7" id="KW-1133">Transmembrane helix</keyword>
<dbReference type="Gene3D" id="1.20.1560.10">
    <property type="entry name" value="ABC transporter type 1, transmembrane domain"/>
    <property type="match status" value="1"/>
</dbReference>